<protein>
    <submittedName>
        <fullName evidence="3">Uncharacterized protein</fullName>
    </submittedName>
</protein>
<organism evidence="3 4">
    <name type="scientific">Sclerotinia nivalis</name>
    <dbReference type="NCBI Taxonomy" id="352851"/>
    <lineage>
        <taxon>Eukaryota</taxon>
        <taxon>Fungi</taxon>
        <taxon>Dikarya</taxon>
        <taxon>Ascomycota</taxon>
        <taxon>Pezizomycotina</taxon>
        <taxon>Leotiomycetes</taxon>
        <taxon>Helotiales</taxon>
        <taxon>Sclerotiniaceae</taxon>
        <taxon>Sclerotinia</taxon>
    </lineage>
</organism>
<dbReference type="AlphaFoldDB" id="A0A9X0DN70"/>
<reference evidence="3" key="1">
    <citation type="submission" date="2022-11" db="EMBL/GenBank/DDBJ databases">
        <title>Genome Resource of Sclerotinia nivalis Strain SnTB1, a Plant Pathogen Isolated from American Ginseng.</title>
        <authorList>
            <person name="Fan S."/>
        </authorList>
    </citation>
    <scope>NUCLEOTIDE SEQUENCE</scope>
    <source>
        <strain evidence="3">SnTB1</strain>
    </source>
</reference>
<evidence type="ECO:0000313" key="4">
    <source>
        <dbReference type="Proteomes" id="UP001152300"/>
    </source>
</evidence>
<feature type="region of interest" description="Disordered" evidence="2">
    <location>
        <begin position="588"/>
        <end position="657"/>
    </location>
</feature>
<dbReference type="OrthoDB" id="5376140at2759"/>
<evidence type="ECO:0000313" key="3">
    <source>
        <dbReference type="EMBL" id="KAJ8069439.1"/>
    </source>
</evidence>
<evidence type="ECO:0000256" key="1">
    <source>
        <dbReference type="SAM" id="Coils"/>
    </source>
</evidence>
<gene>
    <name evidence="3" type="ORF">OCU04_003093</name>
</gene>
<comment type="caution">
    <text evidence="3">The sequence shown here is derived from an EMBL/GenBank/DDBJ whole genome shotgun (WGS) entry which is preliminary data.</text>
</comment>
<accession>A0A9X0DN70</accession>
<evidence type="ECO:0000256" key="2">
    <source>
        <dbReference type="SAM" id="MobiDB-lite"/>
    </source>
</evidence>
<dbReference type="Proteomes" id="UP001152300">
    <property type="component" value="Unassembled WGS sequence"/>
</dbReference>
<feature type="coiled-coil region" evidence="1">
    <location>
        <begin position="391"/>
        <end position="571"/>
    </location>
</feature>
<proteinExistence type="predicted"/>
<feature type="region of interest" description="Disordered" evidence="2">
    <location>
        <begin position="315"/>
        <end position="341"/>
    </location>
</feature>
<sequence>MCNAEIAAALPTPYCSSVMRTLSAALALDMRTKSFKLVFKKAGDVGLDLYLDMDHSQLLLHDKWMDFDKSHAENSKDCILSHMRHPGDDSPIEIFSCDHIIIDICNQVLQELDRGGAGKIFPDDQHLNSLPLQVGECLKNMLRAIQARPGPNKGEICVSWEDNEAGKLFRLHNMVLNCCVTLHRESTCSHKRSDLIAEEIQHPDKDFEEDSENEMAAGKVCQCLQKIVTCTTVENEVIFSDLVLTPSYFPMVSRAHSPIAFFGLPPVAQKPAVQQSKSVLKLRSRKPSAFIPEVKYEKSYTDLGDSLNHNDDEPFWIPADKPKTNYPSPGDSLDRGDDTPTMTSSTARFFPQHHSQALRIDPEVQVGLARLPAIEQDLKSGKEELGVARDLQKVRSELELTQKTLKICEMEHRDMSQQNGKLKLQMADVSAEMDELKAKNISLNTQLELASTKEQELIAEIITIQSQKKELETQLATIQSEKEILERSLDELRTQDSPDLEAPKARAFIDELQHHIGRLQYKVEELEEKLREANGRADRAVTQRNKALIEKYELRVEIDDLVEEVARLKEQISIAPLGYGAGIKRGRSPTLSMGARERSDMGGGSKSFGMDDEGELYGASPPRQMSGLVKSEADDMESNGRLAKKVRRESPEVIELD</sequence>
<keyword evidence="1" id="KW-0175">Coiled coil</keyword>
<name>A0A9X0DN70_9HELO</name>
<keyword evidence="4" id="KW-1185">Reference proteome</keyword>
<dbReference type="EMBL" id="JAPEIS010000002">
    <property type="protein sequence ID" value="KAJ8069439.1"/>
    <property type="molecule type" value="Genomic_DNA"/>
</dbReference>